<sequence length="502" mass="56714">MSVVGSNDENNFCELRPLLPSSLRRFVSAGFSQSTLQRTTPFHLDATCPDDWGKIQHPDVGSYYFHKEKGICTWSFIPAARIYALVMKAAEELRRSPDLQKLLKDRENIFLILNVDEDRNSCSYYLVSHHDQRIFWSERHKPEVHCTSKLCKRAPQLSKSHCILAQYWKHCELFPTTLALASELIGDMKDMLIQASAERVTSKFSTSPYTKDDLVYMLNLVKEIEGILEDATGGRSKRNSGHHSWVIAKLMSLHVDGLLRSSYGQSDDYFDIDFSETTPRGPYKRTWLLYFLGPFLLKSADVYAEELYIFRDNFSPESWSSFVQKVDRSLRDSNLLATVLLSTSVSVLAINSIDNAGVGGRRSSVQIAIYTSIILSVGSIAAGLALFQQYRAKGADTPLRAVAFLRSILDETYGLERLAIACSLPHVLLMWSLIVFLCAFSVEFYNQTDSNVRIPVSITLVLVFFSLFTCVHPASTRNAGATTQPGTPEEKWRKHFGRELPL</sequence>
<feature type="transmembrane region" description="Helical" evidence="1">
    <location>
        <begin position="365"/>
        <end position="387"/>
    </location>
</feature>
<keyword evidence="1" id="KW-0812">Transmembrane</keyword>
<dbReference type="STRING" id="1036808.A0A0C3D1D7"/>
<protein>
    <recommendedName>
        <fullName evidence="4">WW domain-containing protein</fullName>
    </recommendedName>
</protein>
<dbReference type="EMBL" id="KN822151">
    <property type="protein sequence ID" value="KIM54620.1"/>
    <property type="molecule type" value="Genomic_DNA"/>
</dbReference>
<reference evidence="3" key="2">
    <citation type="submission" date="2015-01" db="EMBL/GenBank/DDBJ databases">
        <title>Evolutionary Origins and Diversification of the Mycorrhizal Mutualists.</title>
        <authorList>
            <consortium name="DOE Joint Genome Institute"/>
            <consortium name="Mycorrhizal Genomics Consortium"/>
            <person name="Kohler A."/>
            <person name="Kuo A."/>
            <person name="Nagy L.G."/>
            <person name="Floudas D."/>
            <person name="Copeland A."/>
            <person name="Barry K.W."/>
            <person name="Cichocki N."/>
            <person name="Veneault-Fourrey C."/>
            <person name="LaButti K."/>
            <person name="Lindquist E.A."/>
            <person name="Lipzen A."/>
            <person name="Lundell T."/>
            <person name="Morin E."/>
            <person name="Murat C."/>
            <person name="Riley R."/>
            <person name="Ohm R."/>
            <person name="Sun H."/>
            <person name="Tunlid A."/>
            <person name="Henrissat B."/>
            <person name="Grigoriev I.V."/>
            <person name="Hibbett D.S."/>
            <person name="Martin F."/>
        </authorList>
    </citation>
    <scope>NUCLEOTIDE SEQUENCE [LARGE SCALE GENOMIC DNA]</scope>
    <source>
        <strain evidence="3">Foug A</strain>
    </source>
</reference>
<evidence type="ECO:0008006" key="4">
    <source>
        <dbReference type="Google" id="ProtNLM"/>
    </source>
</evidence>
<keyword evidence="1" id="KW-1133">Transmembrane helix</keyword>
<dbReference type="AlphaFoldDB" id="A0A0C3D1D7"/>
<evidence type="ECO:0000313" key="3">
    <source>
        <dbReference type="Proteomes" id="UP000053989"/>
    </source>
</evidence>
<dbReference type="OrthoDB" id="2657661at2759"/>
<feature type="transmembrane region" description="Helical" evidence="1">
    <location>
        <begin position="454"/>
        <end position="471"/>
    </location>
</feature>
<evidence type="ECO:0000256" key="1">
    <source>
        <dbReference type="SAM" id="Phobius"/>
    </source>
</evidence>
<dbReference type="InParanoid" id="A0A0C3D1D7"/>
<proteinExistence type="predicted"/>
<organism evidence="2 3">
    <name type="scientific">Scleroderma citrinum Foug A</name>
    <dbReference type="NCBI Taxonomy" id="1036808"/>
    <lineage>
        <taxon>Eukaryota</taxon>
        <taxon>Fungi</taxon>
        <taxon>Dikarya</taxon>
        <taxon>Basidiomycota</taxon>
        <taxon>Agaricomycotina</taxon>
        <taxon>Agaricomycetes</taxon>
        <taxon>Agaricomycetidae</taxon>
        <taxon>Boletales</taxon>
        <taxon>Sclerodermatineae</taxon>
        <taxon>Sclerodermataceae</taxon>
        <taxon>Scleroderma</taxon>
    </lineage>
</organism>
<evidence type="ECO:0000313" key="2">
    <source>
        <dbReference type="EMBL" id="KIM54620.1"/>
    </source>
</evidence>
<dbReference type="HOGENOM" id="CLU_015091_2_2_1"/>
<name>A0A0C3D1D7_9AGAM</name>
<keyword evidence="3" id="KW-1185">Reference proteome</keyword>
<keyword evidence="1" id="KW-0472">Membrane</keyword>
<dbReference type="Proteomes" id="UP000053989">
    <property type="component" value="Unassembled WGS sequence"/>
</dbReference>
<gene>
    <name evidence="2" type="ORF">SCLCIDRAFT_30979</name>
</gene>
<reference evidence="2 3" key="1">
    <citation type="submission" date="2014-04" db="EMBL/GenBank/DDBJ databases">
        <authorList>
            <consortium name="DOE Joint Genome Institute"/>
            <person name="Kuo A."/>
            <person name="Kohler A."/>
            <person name="Nagy L.G."/>
            <person name="Floudas D."/>
            <person name="Copeland A."/>
            <person name="Barry K.W."/>
            <person name="Cichocki N."/>
            <person name="Veneault-Fourrey C."/>
            <person name="LaButti K."/>
            <person name="Lindquist E.A."/>
            <person name="Lipzen A."/>
            <person name="Lundell T."/>
            <person name="Morin E."/>
            <person name="Murat C."/>
            <person name="Sun H."/>
            <person name="Tunlid A."/>
            <person name="Henrissat B."/>
            <person name="Grigoriev I.V."/>
            <person name="Hibbett D.S."/>
            <person name="Martin F."/>
            <person name="Nordberg H.P."/>
            <person name="Cantor M.N."/>
            <person name="Hua S.X."/>
        </authorList>
    </citation>
    <scope>NUCLEOTIDE SEQUENCE [LARGE SCALE GENOMIC DNA]</scope>
    <source>
        <strain evidence="2 3">Foug A</strain>
    </source>
</reference>
<feature type="transmembrane region" description="Helical" evidence="1">
    <location>
        <begin position="418"/>
        <end position="442"/>
    </location>
</feature>
<accession>A0A0C3D1D7</accession>